<evidence type="ECO:0000313" key="3">
    <source>
        <dbReference type="Proteomes" id="UP000054908"/>
    </source>
</evidence>
<gene>
    <name evidence="2" type="ORF">Lmac_0203</name>
</gene>
<name>A0A0W0WGI3_9GAMM</name>
<feature type="region of interest" description="Disordered" evidence="1">
    <location>
        <begin position="1"/>
        <end position="43"/>
    </location>
</feature>
<keyword evidence="3" id="KW-1185">Reference proteome</keyword>
<evidence type="ECO:0000256" key="1">
    <source>
        <dbReference type="SAM" id="MobiDB-lite"/>
    </source>
</evidence>
<accession>A0A0W0WGI3</accession>
<sequence length="92" mass="9994">MTNLKGANELENAKNRFGTEGGTRTHTVSPPPDFESGASTNSATPAQAAIITKMGYETMGELKLFTMLVYHFHLVKNSIICNGAIAFLFEIE</sequence>
<dbReference type="EMBL" id="LNYL01000005">
    <property type="protein sequence ID" value="KTD31455.1"/>
    <property type="molecule type" value="Genomic_DNA"/>
</dbReference>
<dbReference type="Proteomes" id="UP000054908">
    <property type="component" value="Unassembled WGS sequence"/>
</dbReference>
<dbReference type="PATRIC" id="fig|466.6.peg.219"/>
<comment type="caution">
    <text evidence="2">The sequence shown here is derived from an EMBL/GenBank/DDBJ whole genome shotgun (WGS) entry which is preliminary data.</text>
</comment>
<evidence type="ECO:0000313" key="2">
    <source>
        <dbReference type="EMBL" id="KTD31455.1"/>
    </source>
</evidence>
<organism evidence="2 3">
    <name type="scientific">Legionella maceachernii</name>
    <dbReference type="NCBI Taxonomy" id="466"/>
    <lineage>
        <taxon>Bacteria</taxon>
        <taxon>Pseudomonadati</taxon>
        <taxon>Pseudomonadota</taxon>
        <taxon>Gammaproteobacteria</taxon>
        <taxon>Legionellales</taxon>
        <taxon>Legionellaceae</taxon>
        <taxon>Legionella</taxon>
    </lineage>
</organism>
<proteinExistence type="predicted"/>
<dbReference type="STRING" id="466.Lmac_0203"/>
<reference evidence="2 3" key="1">
    <citation type="submission" date="2015-11" db="EMBL/GenBank/DDBJ databases">
        <title>Genomic analysis of 38 Legionella species identifies large and diverse effector repertoires.</title>
        <authorList>
            <person name="Burstein D."/>
            <person name="Amaro F."/>
            <person name="Zusman T."/>
            <person name="Lifshitz Z."/>
            <person name="Cohen O."/>
            <person name="Gilbert J.A."/>
            <person name="Pupko T."/>
            <person name="Shuman H.A."/>
            <person name="Segal G."/>
        </authorList>
    </citation>
    <scope>NUCLEOTIDE SEQUENCE [LARGE SCALE GENOMIC DNA]</scope>
    <source>
        <strain evidence="2 3">PX-1-G2-E2</strain>
    </source>
</reference>
<dbReference type="AlphaFoldDB" id="A0A0W0WGI3"/>
<protein>
    <submittedName>
        <fullName evidence="2">Uncharacterized protein</fullName>
    </submittedName>
</protein>